<dbReference type="AlphaFoldDB" id="M2Y0W4"/>
<keyword evidence="2" id="KW-1185">Reference proteome</keyword>
<proteinExistence type="predicted"/>
<dbReference type="GeneID" id="17088246"/>
<accession>M2Y0W4</accession>
<gene>
    <name evidence="1" type="ORF">Gasu_30960</name>
</gene>
<dbReference type="EMBL" id="KB454508">
    <property type="protein sequence ID" value="EME29454.1"/>
    <property type="molecule type" value="Genomic_DNA"/>
</dbReference>
<protein>
    <submittedName>
        <fullName evidence="1">Uncharacterized protein</fullName>
    </submittedName>
</protein>
<dbReference type="KEGG" id="gsl:Gasu_30960"/>
<dbReference type="Proteomes" id="UP000030680">
    <property type="component" value="Unassembled WGS sequence"/>
</dbReference>
<evidence type="ECO:0000313" key="2">
    <source>
        <dbReference type="Proteomes" id="UP000030680"/>
    </source>
</evidence>
<evidence type="ECO:0000313" key="1">
    <source>
        <dbReference type="EMBL" id="EME29454.1"/>
    </source>
</evidence>
<reference evidence="2" key="1">
    <citation type="journal article" date="2013" name="Science">
        <title>Gene transfer from bacteria and archaea facilitated evolution of an extremophilic eukaryote.</title>
        <authorList>
            <person name="Schonknecht G."/>
            <person name="Chen W.H."/>
            <person name="Ternes C.M."/>
            <person name="Barbier G.G."/>
            <person name="Shrestha R.P."/>
            <person name="Stanke M."/>
            <person name="Brautigam A."/>
            <person name="Baker B.J."/>
            <person name="Banfield J.F."/>
            <person name="Garavito R.M."/>
            <person name="Carr K."/>
            <person name="Wilkerson C."/>
            <person name="Rensing S.A."/>
            <person name="Gagneul D."/>
            <person name="Dickenson N.E."/>
            <person name="Oesterhelt C."/>
            <person name="Lercher M.J."/>
            <person name="Weber A.P."/>
        </authorList>
    </citation>
    <scope>NUCLEOTIDE SEQUENCE [LARGE SCALE GENOMIC DNA]</scope>
    <source>
        <strain evidence="2">074W</strain>
    </source>
</reference>
<organism evidence="1 2">
    <name type="scientific">Galdieria sulphuraria</name>
    <name type="common">Red alga</name>
    <dbReference type="NCBI Taxonomy" id="130081"/>
    <lineage>
        <taxon>Eukaryota</taxon>
        <taxon>Rhodophyta</taxon>
        <taxon>Bangiophyceae</taxon>
        <taxon>Galdieriales</taxon>
        <taxon>Galdieriaceae</taxon>
        <taxon>Galdieria</taxon>
    </lineage>
</organism>
<dbReference type="OrthoDB" id="10301988at2759"/>
<name>M2Y0W4_GALSU</name>
<sequence length="137" mass="15762">MHSDRSHSPAKGTCPILLRERNFHLSVFSPEEYKVAAYCRAKLQLQSLLEWKRACVRDIFGRIGYFTLGDYIFRLPLFQKSAKTRCLHSSWTQQSKKILAGLGLSELDFSAFYALEISNHFARQLMSFEIELIGGNL</sequence>
<dbReference type="RefSeq" id="XP_005705974.1">
    <property type="nucleotide sequence ID" value="XM_005705917.1"/>
</dbReference>
<dbReference type="Gramene" id="EME29454">
    <property type="protein sequence ID" value="EME29454"/>
    <property type="gene ID" value="Gasu_30960"/>
</dbReference>